<organism evidence="1 2">
    <name type="scientific">Prunus dulcis</name>
    <name type="common">Almond</name>
    <name type="synonym">Amygdalus dulcis</name>
    <dbReference type="NCBI Taxonomy" id="3755"/>
    <lineage>
        <taxon>Eukaryota</taxon>
        <taxon>Viridiplantae</taxon>
        <taxon>Streptophyta</taxon>
        <taxon>Embryophyta</taxon>
        <taxon>Tracheophyta</taxon>
        <taxon>Spermatophyta</taxon>
        <taxon>Magnoliopsida</taxon>
        <taxon>eudicotyledons</taxon>
        <taxon>Gunneridae</taxon>
        <taxon>Pentapetalae</taxon>
        <taxon>rosids</taxon>
        <taxon>fabids</taxon>
        <taxon>Rosales</taxon>
        <taxon>Rosaceae</taxon>
        <taxon>Amygdaloideae</taxon>
        <taxon>Amygdaleae</taxon>
        <taxon>Prunus</taxon>
    </lineage>
</organism>
<dbReference type="EMBL" id="JAJFAZ020000003">
    <property type="protein sequence ID" value="KAI5336720.1"/>
    <property type="molecule type" value="Genomic_DNA"/>
</dbReference>
<gene>
    <name evidence="1" type="ORF">L3X38_015988</name>
</gene>
<dbReference type="AlphaFoldDB" id="A0AAD4W4F5"/>
<protein>
    <submittedName>
        <fullName evidence="1">Uncharacterized protein</fullName>
    </submittedName>
</protein>
<keyword evidence="2" id="KW-1185">Reference proteome</keyword>
<name>A0AAD4W4F5_PRUDU</name>
<reference evidence="1 2" key="1">
    <citation type="journal article" date="2022" name="G3 (Bethesda)">
        <title>Whole-genome sequence and methylome profiling of the almond [Prunus dulcis (Mill.) D.A. Webb] cultivar 'Nonpareil'.</title>
        <authorList>
            <person name="D'Amico-Willman K.M."/>
            <person name="Ouma W.Z."/>
            <person name="Meulia T."/>
            <person name="Sideli G.M."/>
            <person name="Gradziel T.M."/>
            <person name="Fresnedo-Ramirez J."/>
        </authorList>
    </citation>
    <scope>NUCLEOTIDE SEQUENCE [LARGE SCALE GENOMIC DNA]</scope>
    <source>
        <strain evidence="1">Clone GOH B32 T37-40</strain>
    </source>
</reference>
<dbReference type="Proteomes" id="UP001054821">
    <property type="component" value="Chromosome 3"/>
</dbReference>
<accession>A0AAD4W4F5</accession>
<sequence>MRKSGLTRGSPNLVILCLRKVVSLRKIKFLQKERSVRPWGFIAEGPAVSNVDFVHASGGHWSFIYEKLVAVGLKEKIISESPDADTWKLVVGDYCSARLTPAMTSPAIALTLGPNSTSGQPSLVAPTSCPSCLLLLETLFSPKPSQPESNLNC</sequence>
<evidence type="ECO:0000313" key="2">
    <source>
        <dbReference type="Proteomes" id="UP001054821"/>
    </source>
</evidence>
<evidence type="ECO:0000313" key="1">
    <source>
        <dbReference type="EMBL" id="KAI5336720.1"/>
    </source>
</evidence>
<comment type="caution">
    <text evidence="1">The sequence shown here is derived from an EMBL/GenBank/DDBJ whole genome shotgun (WGS) entry which is preliminary data.</text>
</comment>
<proteinExistence type="predicted"/>